<dbReference type="EMBL" id="HG996475">
    <property type="protein sequence ID" value="CAG1864681.1"/>
    <property type="molecule type" value="Genomic_DNA"/>
</dbReference>
<name>A0A8D7BC55_MUSAM</name>
<reference evidence="1" key="1">
    <citation type="submission" date="2021-03" db="EMBL/GenBank/DDBJ databases">
        <authorList>
            <consortium name="Genoscope - CEA"/>
            <person name="William W."/>
        </authorList>
    </citation>
    <scope>NUCLEOTIDE SEQUENCE</scope>
    <source>
        <strain evidence="1">Doubled-haploid Pahang</strain>
    </source>
</reference>
<accession>A0A8D7BC55</accession>
<organism evidence="1">
    <name type="scientific">Musa acuminata subsp. malaccensis</name>
    <name type="common">Wild banana</name>
    <name type="synonym">Musa malaccensis</name>
    <dbReference type="NCBI Taxonomy" id="214687"/>
    <lineage>
        <taxon>Eukaryota</taxon>
        <taxon>Viridiplantae</taxon>
        <taxon>Streptophyta</taxon>
        <taxon>Embryophyta</taxon>
        <taxon>Tracheophyta</taxon>
        <taxon>Spermatophyta</taxon>
        <taxon>Magnoliopsida</taxon>
        <taxon>Liliopsida</taxon>
        <taxon>Zingiberales</taxon>
        <taxon>Musaceae</taxon>
        <taxon>Musa</taxon>
    </lineage>
</organism>
<dbReference type="InterPro" id="IPR008507">
    <property type="entry name" value="DUF789"/>
</dbReference>
<proteinExistence type="predicted"/>
<dbReference type="PANTHER" id="PTHR31343:SF61">
    <property type="entry name" value="EXPRESSED PROTEIN"/>
    <property type="match status" value="1"/>
</dbReference>
<gene>
    <name evidence="1" type="ORF">GSMUA_09470.1</name>
</gene>
<dbReference type="PANTHER" id="PTHR31343">
    <property type="entry name" value="T15D22.8"/>
    <property type="match status" value="1"/>
</dbReference>
<evidence type="ECO:0000313" key="1">
    <source>
        <dbReference type="EMBL" id="CAG1864681.1"/>
    </source>
</evidence>
<protein>
    <submittedName>
        <fullName evidence="1">(wild Malaysian banana) hypothetical protein</fullName>
    </submittedName>
</protein>
<dbReference type="AlphaFoldDB" id="A0A8D7BC55"/>
<dbReference type="Pfam" id="PF05623">
    <property type="entry name" value="DUF789"/>
    <property type="match status" value="1"/>
</dbReference>
<sequence length="317" mass="35802">MANNCRRGRSNLQSFLDSTTPSVPCHKLPKSCCRAVQEQLTGKDSVEEFFVLGDLWEQYYEWSAYGASVPVCLHDETTIIQYYVPYLSGVQIYTHKATAASRETSGNKSCSDGEYKTLAGLDAASQGFDLDHGNEWRTSEHARHLYFEFFESCSPYGRIPLLDKVLELAQTYPGLTSFKSTELSPASWMSVAWYPIYHIPTTPSVKELSVCFLTYHSLSSLFQDHIKGSMANDLGFTRAGKNGTKSEKKNHISLPPFGLATYKLQGSLWTSFESGDHERINSLFSAANSWLKQLKAQHHDFNFFTTHCMSMRCLPCW</sequence>